<name>A0A6L2KLK8_TANCI</name>
<feature type="region of interest" description="Disordered" evidence="1">
    <location>
        <begin position="713"/>
        <end position="803"/>
    </location>
</feature>
<evidence type="ECO:0000313" key="3">
    <source>
        <dbReference type="EMBL" id="GEU49512.1"/>
    </source>
</evidence>
<organism evidence="3">
    <name type="scientific">Tanacetum cinerariifolium</name>
    <name type="common">Dalmatian daisy</name>
    <name type="synonym">Chrysanthemum cinerariifolium</name>
    <dbReference type="NCBI Taxonomy" id="118510"/>
    <lineage>
        <taxon>Eukaryota</taxon>
        <taxon>Viridiplantae</taxon>
        <taxon>Streptophyta</taxon>
        <taxon>Embryophyta</taxon>
        <taxon>Tracheophyta</taxon>
        <taxon>Spermatophyta</taxon>
        <taxon>Magnoliopsida</taxon>
        <taxon>eudicotyledons</taxon>
        <taxon>Gunneridae</taxon>
        <taxon>Pentapetalae</taxon>
        <taxon>asterids</taxon>
        <taxon>campanulids</taxon>
        <taxon>Asterales</taxon>
        <taxon>Asteraceae</taxon>
        <taxon>Asteroideae</taxon>
        <taxon>Anthemideae</taxon>
        <taxon>Anthemidinae</taxon>
        <taxon>Tanacetum</taxon>
    </lineage>
</organism>
<gene>
    <name evidence="3" type="ORF">Tci_021490</name>
</gene>
<reference evidence="3" key="1">
    <citation type="journal article" date="2019" name="Sci. Rep.">
        <title>Draft genome of Tanacetum cinerariifolium, the natural source of mosquito coil.</title>
        <authorList>
            <person name="Yamashiro T."/>
            <person name="Shiraishi A."/>
            <person name="Satake H."/>
            <person name="Nakayama K."/>
        </authorList>
    </citation>
    <scope>NUCLEOTIDE SEQUENCE</scope>
</reference>
<sequence length="1111" mass="126943">MGYGDYQLGNVTISRAYYVEGLGHNFFFVGQFCDTNLEVAFQKNTCFIRNLEGVDLLLGSQDINLYTISLDYMLKTSPIYLLSKASKTKSWLWHRRSGPGLHSMTPATSNSGLVSNPVSQQPCIPPKRDDWDHLFQHMFDEYFNPPLVVVTPVQEAVALRAVVLVDSSVSTSINQDAPSTNLTSQRSSSNVRQTHALFEHLGRWTKDNPIANVIGDPSRSVSMRNQLQTDAMWCYFDAFLTSIEPKKFKQAMTEPLWIDATQEEIHEFKRLQVLELKLKNKARLVAQGFKQEEGINFEKSFTPVARIEAIRIFVANAPHKNMTIYQLDVKKDFLNGELKEENKLDKDLQGRQVDATLSVAKPTKKHLQAMKWIFRYLKGTINIGNIVTNSRVTPSWREIVSLTFSEAGVLHVNWISCGHCVPEMKETKPYKTYLGFATGATPPKKALKSKKDTSPKLTTVLVSPEEPMKKSKRVKRPINKSFKAPAGGVVIRETLEMPLSKKKEKMTGKDEDDSNNEQDSGSDQDKHSGDDNTQSNSKKGSDSKHETDENESGSESDQEKIEEEDETGEEDDTDDEDETKIKDKVEGDEDEEMEYTTSYLYDDVDIRLNKPFTTNEGFNQKEGANAEMTNIQQGNENLEIILNQVSSYEADASLTEFELKKILIDKMDKSESYLAAPEHRECYEGLIKSYKIDKTLFSTYDKVYSLKKSRKDKDKDEYPFAGSDRGLKKMKTRKDAEPTKEFVVADSDMKQDQEGNLGNDNDEPMKETVSKHDWFTKPTQPKEPTDPDWNDGKTPQQGPTQSWLITLSSSADKSSKTFDEFMSTPIDFSAYIMNGLKITNLTQENLLGPTFRLLKDTRTSYAELEYDFEECYKAFSEKLDWDNLKGGDYPFDLTKPLPLVMSGNHQKVPVDYFFNNDLKYLQGGVSTMTYMTSITKTKVAQYDLSVIEDMVPNIWMTRVEIMRKHGYGYLKEIEVQRANNDLYTFKEGEFPCLRINEIEDMLLLIKRVEDLYLGVESYQKKINVTKIETIKLGIRKNDPYTPYQDPQGFIYVDTLRRNRLMRSDELYKFSDRTLTGLQTLLDNITKIKGKVPTEMELVPKQTKQGSSYEVS</sequence>
<feature type="compositionally biased region" description="Basic and acidic residues" evidence="1">
    <location>
        <begin position="493"/>
        <end position="509"/>
    </location>
</feature>
<feature type="compositionally biased region" description="Basic and acidic residues" evidence="1">
    <location>
        <begin position="763"/>
        <end position="775"/>
    </location>
</feature>
<protein>
    <submittedName>
        <fullName evidence="3">Retrovirus-related Pol polyprotein from transposon TNT 1-94</fullName>
    </submittedName>
</protein>
<proteinExistence type="predicted"/>
<feature type="non-terminal residue" evidence="3">
    <location>
        <position position="1111"/>
    </location>
</feature>
<comment type="caution">
    <text evidence="3">The sequence shown here is derived from an EMBL/GenBank/DDBJ whole genome shotgun (WGS) entry which is preliminary data.</text>
</comment>
<dbReference type="Pfam" id="PF07727">
    <property type="entry name" value="RVT_2"/>
    <property type="match status" value="1"/>
</dbReference>
<feature type="compositionally biased region" description="Acidic residues" evidence="1">
    <location>
        <begin position="510"/>
        <end position="522"/>
    </location>
</feature>
<feature type="compositionally biased region" description="Acidic residues" evidence="1">
    <location>
        <begin position="548"/>
        <end position="578"/>
    </location>
</feature>
<dbReference type="AlphaFoldDB" id="A0A6L2KLK8"/>
<dbReference type="EMBL" id="BKCJ010002576">
    <property type="protein sequence ID" value="GEU49512.1"/>
    <property type="molecule type" value="Genomic_DNA"/>
</dbReference>
<evidence type="ECO:0000256" key="1">
    <source>
        <dbReference type="SAM" id="MobiDB-lite"/>
    </source>
</evidence>
<feature type="region of interest" description="Disordered" evidence="1">
    <location>
        <begin position="493"/>
        <end position="595"/>
    </location>
</feature>
<accession>A0A6L2KLK8</accession>
<feature type="compositionally biased region" description="Polar residues" evidence="1">
    <location>
        <begin position="793"/>
        <end position="803"/>
    </location>
</feature>
<dbReference type="InterPro" id="IPR013103">
    <property type="entry name" value="RVT_2"/>
</dbReference>
<evidence type="ECO:0000259" key="2">
    <source>
        <dbReference type="Pfam" id="PF07727"/>
    </source>
</evidence>
<feature type="domain" description="Reverse transcriptase Ty1/copia-type" evidence="2">
    <location>
        <begin position="276"/>
        <end position="341"/>
    </location>
</feature>